<organism evidence="15">
    <name type="scientific">Cyanophora paradoxa</name>
    <dbReference type="NCBI Taxonomy" id="2762"/>
    <lineage>
        <taxon>Eukaryota</taxon>
        <taxon>Glaucocystophyceae</taxon>
        <taxon>Cyanophorales</taxon>
        <taxon>Cyanophoraceae</taxon>
        <taxon>Cyanophora</taxon>
    </lineage>
</organism>
<dbReference type="PROSITE" id="PS51007">
    <property type="entry name" value="CYTC"/>
    <property type="match status" value="1"/>
</dbReference>
<evidence type="ECO:0000256" key="4">
    <source>
        <dbReference type="ARBA" id="ARBA00022448"/>
    </source>
</evidence>
<dbReference type="Pfam" id="PF13442">
    <property type="entry name" value="Cytochrome_CBB3"/>
    <property type="match status" value="1"/>
</dbReference>
<protein>
    <recommendedName>
        <fullName evidence="12">Cytochrome c-553</fullName>
    </recommendedName>
    <alternativeName>
        <fullName evidence="11">Cytochrome c553</fullName>
    </alternativeName>
    <alternativeName>
        <fullName evidence="10">Soluble cytochrome f</fullName>
    </alternativeName>
</protein>
<keyword evidence="4" id="KW-0813">Transport</keyword>
<reference evidence="15" key="1">
    <citation type="journal article" date="2000" name="Eur. J. Biochem.">
        <title>Cytochrome c6 from Cyanophora paradoxa. Characterization of the protein and the cDNA of the precursor and import into isolated cyanelles.</title>
        <authorList>
            <person name="Steiner J.M."/>
            <person name="Serrano A."/>
            <person name="Allmaier G."/>
            <person name="Jakowitsch J."/>
            <person name="Loffelhardt W."/>
        </authorList>
    </citation>
    <scope>NUCLEOTIDE SEQUENCE</scope>
</reference>
<evidence type="ECO:0000256" key="13">
    <source>
        <dbReference type="PROSITE-ProRule" id="PRU00433"/>
    </source>
</evidence>
<evidence type="ECO:0000256" key="9">
    <source>
        <dbReference type="ARBA" id="ARBA00023078"/>
    </source>
</evidence>
<gene>
    <name evidence="15" type="primary">petJ</name>
</gene>
<dbReference type="GO" id="GO:0020037">
    <property type="term" value="F:heme binding"/>
    <property type="evidence" value="ECO:0007669"/>
    <property type="project" value="InterPro"/>
</dbReference>
<evidence type="ECO:0000256" key="7">
    <source>
        <dbReference type="ARBA" id="ARBA00022982"/>
    </source>
</evidence>
<comment type="similarity">
    <text evidence="3">Belongs to the cytochrome c family. PetJ subfamily.</text>
</comment>
<dbReference type="SUPFAM" id="SSF46626">
    <property type="entry name" value="Cytochrome c"/>
    <property type="match status" value="1"/>
</dbReference>
<feature type="domain" description="Cytochrome c" evidence="14">
    <location>
        <begin position="58"/>
        <end position="140"/>
    </location>
</feature>
<evidence type="ECO:0000256" key="5">
    <source>
        <dbReference type="ARBA" id="ARBA00022617"/>
    </source>
</evidence>
<proteinExistence type="evidence at transcript level"/>
<evidence type="ECO:0000256" key="1">
    <source>
        <dbReference type="ARBA" id="ARBA00002347"/>
    </source>
</evidence>
<name>Q9LEN1_CYAPA</name>
<dbReference type="InterPro" id="IPR008168">
    <property type="entry name" value="Cyt_C_IC"/>
</dbReference>
<dbReference type="PANTHER" id="PTHR34688">
    <property type="entry name" value="CYTOCHROME C6, CHLOROPLASTIC"/>
    <property type="match status" value="1"/>
</dbReference>
<evidence type="ECO:0000256" key="10">
    <source>
        <dbReference type="ARBA" id="ARBA00030448"/>
    </source>
</evidence>
<evidence type="ECO:0000256" key="6">
    <source>
        <dbReference type="ARBA" id="ARBA00022723"/>
    </source>
</evidence>
<evidence type="ECO:0000256" key="12">
    <source>
        <dbReference type="ARBA" id="ARBA00033211"/>
    </source>
</evidence>
<keyword evidence="7" id="KW-0249">Electron transport</keyword>
<sequence length="144" mass="14449">MAAFVAALPVIPSKAFIAGKADVAKAPVATNKGGVRMSKKATFTAAATAAALLAASPVFAADGAAIFTNNCAACHAGGNNVIAAEKTLKKAALEQYLDGGYNVDAIKKQVTGGKNAMPAFGGRLAEDEIAAVAEYVYSQAGNGW</sequence>
<keyword evidence="6 13" id="KW-0479">Metal-binding</keyword>
<dbReference type="PRINTS" id="PR00605">
    <property type="entry name" value="CYTCHROMECIC"/>
</dbReference>
<keyword evidence="8 13" id="KW-0408">Iron</keyword>
<evidence type="ECO:0000256" key="11">
    <source>
        <dbReference type="ARBA" id="ARBA00031247"/>
    </source>
</evidence>
<evidence type="ECO:0000313" key="15">
    <source>
        <dbReference type="EMBL" id="CAB99190.1"/>
    </source>
</evidence>
<dbReference type="InterPro" id="IPR023655">
    <property type="entry name" value="Cyt_C6"/>
</dbReference>
<dbReference type="GO" id="GO:0009055">
    <property type="term" value="F:electron transfer activity"/>
    <property type="evidence" value="ECO:0007669"/>
    <property type="project" value="InterPro"/>
</dbReference>
<dbReference type="AlphaFoldDB" id="Q9LEN1"/>
<dbReference type="InterPro" id="IPR036909">
    <property type="entry name" value="Cyt_c-like_dom_sf"/>
</dbReference>
<accession>Q9LEN1</accession>
<dbReference type="EMBL" id="AJ271743">
    <property type="protein sequence ID" value="CAB99190.1"/>
    <property type="molecule type" value="mRNA"/>
</dbReference>
<comment type="subcellular location">
    <subcellularLocation>
        <location evidence="2">Plastid</location>
        <location evidence="2">Chloroplast thylakoid lumen</location>
    </subcellularLocation>
</comment>
<evidence type="ECO:0000256" key="3">
    <source>
        <dbReference type="ARBA" id="ARBA00009650"/>
    </source>
</evidence>
<evidence type="ECO:0000259" key="14">
    <source>
        <dbReference type="PROSITE" id="PS51007"/>
    </source>
</evidence>
<dbReference type="GO" id="GO:0009543">
    <property type="term" value="C:chloroplast thylakoid lumen"/>
    <property type="evidence" value="ECO:0007669"/>
    <property type="project" value="UniProtKB-SubCell"/>
</dbReference>
<dbReference type="PANTHER" id="PTHR34688:SF2">
    <property type="entry name" value="CYTOCHROME C6, CHLOROPLASTIC"/>
    <property type="match status" value="1"/>
</dbReference>
<evidence type="ECO:0000256" key="2">
    <source>
        <dbReference type="ARBA" id="ARBA00004456"/>
    </source>
</evidence>
<comment type="function">
    <text evidence="1">Functions as an electron carrier between membrane-bound cytochrome b6-f and photosystem I in oxygenic photosynthesis.</text>
</comment>
<evidence type="ECO:0000256" key="8">
    <source>
        <dbReference type="ARBA" id="ARBA00023004"/>
    </source>
</evidence>
<keyword evidence="5 13" id="KW-0349">Heme</keyword>
<dbReference type="Gene3D" id="1.10.760.10">
    <property type="entry name" value="Cytochrome c-like domain"/>
    <property type="match status" value="1"/>
</dbReference>
<dbReference type="GO" id="GO:0005506">
    <property type="term" value="F:iron ion binding"/>
    <property type="evidence" value="ECO:0007669"/>
    <property type="project" value="InterPro"/>
</dbReference>
<keyword evidence="9" id="KW-0793">Thylakoid</keyword>
<dbReference type="InterPro" id="IPR009056">
    <property type="entry name" value="Cyt_c-like_dom"/>
</dbReference>